<dbReference type="EMBL" id="AEPU01000001">
    <property type="protein sequence ID" value="EFU72745.1"/>
    <property type="molecule type" value="Genomic_DNA"/>
</dbReference>
<evidence type="ECO:0000256" key="1">
    <source>
        <dbReference type="SAM" id="MobiDB-lite"/>
    </source>
</evidence>
<comment type="caution">
    <text evidence="3">The sequence shown here is derived from an EMBL/GenBank/DDBJ whole genome shotgun (WGS) entry which is preliminary data.</text>
</comment>
<dbReference type="Proteomes" id="UP000005813">
    <property type="component" value="Unassembled WGS sequence"/>
</dbReference>
<feature type="compositionally biased region" description="Polar residues" evidence="1">
    <location>
        <begin position="438"/>
        <end position="449"/>
    </location>
</feature>
<accession>A0A828R1Z3</accession>
<dbReference type="InterPro" id="IPR049286">
    <property type="entry name" value="DUF6844"/>
</dbReference>
<evidence type="ECO:0000259" key="2">
    <source>
        <dbReference type="Pfam" id="PF20891"/>
    </source>
</evidence>
<evidence type="ECO:0000313" key="4">
    <source>
        <dbReference type="Proteomes" id="UP000005813"/>
    </source>
</evidence>
<dbReference type="Pfam" id="PF20891">
    <property type="entry name" value="DUF6844"/>
    <property type="match status" value="1"/>
</dbReference>
<evidence type="ECO:0000313" key="3">
    <source>
        <dbReference type="EMBL" id="EFU72745.1"/>
    </source>
</evidence>
<sequence length="449" mass="50084">MTIKRKKMKKILINSLILVGFLYAKPIEISQNDINLQNELSDASQKDISPQSLDDFFDEFAQKYDIEYSQTKDGKTFYTGEAEVLLKENDPEFAKALSVAYQRAILNLQRNFIKDTFGRSATERISKYYADNSTNAKEFEELSKGGTMEQIFDKLTQLVGAKLDTALQDLGINAEGLSEERKKTLLKDEFLSKTIVNAVGQMSGLVPVQSVITHKNGAYRIGVVAVISNKTRQIARDMALGRESLIKGKGKNIMEYLPKENAGFVNEYGIRLVYDENGSPVILSYGHWGFVPNANDARITNRLESASKESALNQADAAIIEFINLNVSLKDEQTTGDSFEQSIKQSVSINDGSTEEIESTMANVIDKINQQVKTKSSGKIRGIRTLKRWSFTAENGVEHTGVVRAYSFANLKNTNEMLQQKPNSQNTNSKSSGEKVQRSSNIVNSIDDF</sequence>
<organism evidence="3 4">
    <name type="scientific">Campylobacter upsaliensis JV21</name>
    <dbReference type="NCBI Taxonomy" id="888826"/>
    <lineage>
        <taxon>Bacteria</taxon>
        <taxon>Pseudomonadati</taxon>
        <taxon>Campylobacterota</taxon>
        <taxon>Epsilonproteobacteria</taxon>
        <taxon>Campylobacterales</taxon>
        <taxon>Campylobacteraceae</taxon>
        <taxon>Campylobacter</taxon>
    </lineage>
</organism>
<dbReference type="AlphaFoldDB" id="A0A828R1Z3"/>
<protein>
    <submittedName>
        <fullName evidence="3">Periplasmic protein</fullName>
    </submittedName>
</protein>
<reference evidence="3 4" key="1">
    <citation type="submission" date="2010-12" db="EMBL/GenBank/DDBJ databases">
        <authorList>
            <person name="Muzny D."/>
            <person name="Qin X."/>
            <person name="Buhay C."/>
            <person name="Dugan-Rocha S."/>
            <person name="Ding Y."/>
            <person name="Chen G."/>
            <person name="Hawes A."/>
            <person name="Holder M."/>
            <person name="Jhangiani S."/>
            <person name="Johnson A."/>
            <person name="Khan Z."/>
            <person name="Li Z."/>
            <person name="Liu W."/>
            <person name="Liu X."/>
            <person name="Perez L."/>
            <person name="Shen H."/>
            <person name="Wang Q."/>
            <person name="Watt J."/>
            <person name="Xi L."/>
            <person name="Xin Y."/>
            <person name="Zhou J."/>
            <person name="Deng J."/>
            <person name="Jiang H."/>
            <person name="Liu Y."/>
            <person name="Qu J."/>
            <person name="Song X.-Z."/>
            <person name="Zhang L."/>
            <person name="Villasana D."/>
            <person name="Johnson A."/>
            <person name="Liu J."/>
            <person name="Liyanage D."/>
            <person name="Lorensuhewa L."/>
            <person name="Robinson T."/>
            <person name="Song A."/>
            <person name="Song B.-B."/>
            <person name="Dinh H."/>
            <person name="Thornton R."/>
            <person name="Coyle M."/>
            <person name="Francisco L."/>
            <person name="Jackson L."/>
            <person name="Javaid M."/>
            <person name="Korchina V."/>
            <person name="Kovar C."/>
            <person name="Mata R."/>
            <person name="Mathew T."/>
            <person name="Ngo R."/>
            <person name="Nguyen L."/>
            <person name="Nguyen N."/>
            <person name="Okwuonu G."/>
            <person name="Ongeri F."/>
            <person name="Pham C."/>
            <person name="Simmons D."/>
            <person name="Wilczek-Boney K."/>
            <person name="Hale W."/>
            <person name="Jakkamsetti A."/>
            <person name="Pham P."/>
            <person name="Ruth R."/>
            <person name="San Lucas F."/>
            <person name="Warren J."/>
            <person name="Zhang J."/>
            <person name="Zhao Z."/>
            <person name="Zhou C."/>
            <person name="Zhu D."/>
            <person name="Lee S."/>
            <person name="Bess C."/>
            <person name="Blankenburg K."/>
            <person name="Forbes L."/>
            <person name="Fu Q."/>
            <person name="Gubbala S."/>
            <person name="Hirani K."/>
            <person name="Jayaseelan J.C."/>
            <person name="Lara F."/>
            <person name="Munidasa M."/>
            <person name="Palculict T."/>
            <person name="Patil S."/>
            <person name="Pu L.-L."/>
            <person name="Saada N."/>
            <person name="Tang L."/>
            <person name="Weissenberger G."/>
            <person name="Zhu Y."/>
            <person name="Hemphill L."/>
            <person name="Shang Y."/>
            <person name="Youmans B."/>
            <person name="Ayvaz T."/>
            <person name="Ross M."/>
            <person name="Santibanez J."/>
            <person name="Aqrawi P."/>
            <person name="Gross S."/>
            <person name="Joshi V."/>
            <person name="Fowler G."/>
            <person name="Nazareth L."/>
            <person name="Reid J."/>
            <person name="Worley K."/>
            <person name="Petrosino J."/>
            <person name="Highlander S."/>
            <person name="Gibbs R."/>
        </authorList>
    </citation>
    <scope>NUCLEOTIDE SEQUENCE [LARGE SCALE GENOMIC DNA]</scope>
    <source>
        <strain evidence="3 4">JV21</strain>
    </source>
</reference>
<feature type="compositionally biased region" description="Polar residues" evidence="1">
    <location>
        <begin position="419"/>
        <end position="431"/>
    </location>
</feature>
<feature type="region of interest" description="Disordered" evidence="1">
    <location>
        <begin position="419"/>
        <end position="449"/>
    </location>
</feature>
<name>A0A828R1Z3_CAMUP</name>
<gene>
    <name evidence="3" type="ORF">HMPREF9400_0012</name>
</gene>
<feature type="domain" description="DUF6844" evidence="2">
    <location>
        <begin position="148"/>
        <end position="239"/>
    </location>
</feature>
<proteinExistence type="predicted"/>